<dbReference type="Proteomes" id="UP000199006">
    <property type="component" value="Unassembled WGS sequence"/>
</dbReference>
<dbReference type="NCBIfam" id="TIGR00651">
    <property type="entry name" value="pta"/>
    <property type="match status" value="1"/>
</dbReference>
<dbReference type="Gene3D" id="3.40.50.10750">
    <property type="entry name" value="Isocitrate/Isopropylmalate dehydrogenase-like"/>
    <property type="match status" value="1"/>
</dbReference>
<dbReference type="EMBL" id="FOTI01000001">
    <property type="protein sequence ID" value="SFL06070.1"/>
    <property type="molecule type" value="Genomic_DNA"/>
</dbReference>
<dbReference type="NCBIfam" id="NF004167">
    <property type="entry name" value="PRK05632.1"/>
    <property type="match status" value="1"/>
</dbReference>
<gene>
    <name evidence="10" type="ORF">SAMN02983006_00020</name>
</gene>
<sequence>MDVLKNFKEKAAADLKRIVYAEGYDERIVQAAAQATTEKVAAVTILGKEAEIKATAKETGVDLTGVEIIEPENSAYITEFTDKFYELRKHKGISKADAEKAIKDPLYFGTMMIYTDKADGMVAGAANATGNVLRPAFQIVKTKPGISTVSSAMIMVLKDKSFGQDGIMVFSDCAVNPAPNSEQLAEIAATTADTASTLVNIDPQVAMLSFSTKGSARHDNVDNVVRAVKLAQENNPDLKVDGEMQADAALVAAVAQKKAPGSKVAGQANVLIFPDLQSGNIGYKLVQRLAGAEAVGPILQGLAAPINDLSRGCSVEDVVNLTAITAVQAQNK</sequence>
<evidence type="ECO:0000259" key="9">
    <source>
        <dbReference type="Pfam" id="PF01515"/>
    </source>
</evidence>
<organism evidence="10 11">
    <name type="scientific">Halanaerobium salsuginis</name>
    <dbReference type="NCBI Taxonomy" id="29563"/>
    <lineage>
        <taxon>Bacteria</taxon>
        <taxon>Bacillati</taxon>
        <taxon>Bacillota</taxon>
        <taxon>Clostridia</taxon>
        <taxon>Halanaerobiales</taxon>
        <taxon>Halanaerobiaceae</taxon>
        <taxon>Halanaerobium</taxon>
    </lineage>
</organism>
<dbReference type="InterPro" id="IPR042113">
    <property type="entry name" value="P_AcTrfase_dom1"/>
</dbReference>
<evidence type="ECO:0000256" key="1">
    <source>
        <dbReference type="ARBA" id="ARBA00000705"/>
    </source>
</evidence>
<evidence type="ECO:0000256" key="4">
    <source>
        <dbReference type="ARBA" id="ARBA00012707"/>
    </source>
</evidence>
<dbReference type="GO" id="GO:0008959">
    <property type="term" value="F:phosphate acetyltransferase activity"/>
    <property type="evidence" value="ECO:0007669"/>
    <property type="project" value="UniProtKB-EC"/>
</dbReference>
<reference evidence="10 11" key="1">
    <citation type="submission" date="2016-10" db="EMBL/GenBank/DDBJ databases">
        <authorList>
            <person name="de Groot N.N."/>
        </authorList>
    </citation>
    <scope>NUCLEOTIDE SEQUENCE [LARGE SCALE GENOMIC DNA]</scope>
    <source>
        <strain evidence="10 11">ATCC 51327</strain>
    </source>
</reference>
<dbReference type="InterPro" id="IPR050500">
    <property type="entry name" value="Phos_Acetyltrans/Butyryltrans"/>
</dbReference>
<dbReference type="PIRSF" id="PIRSF000428">
    <property type="entry name" value="P_Ac_trans"/>
    <property type="match status" value="1"/>
</dbReference>
<evidence type="ECO:0000256" key="3">
    <source>
        <dbReference type="ARBA" id="ARBA00005656"/>
    </source>
</evidence>
<evidence type="ECO:0000256" key="5">
    <source>
        <dbReference type="ARBA" id="ARBA00021528"/>
    </source>
</evidence>
<evidence type="ECO:0000256" key="2">
    <source>
        <dbReference type="ARBA" id="ARBA00004989"/>
    </source>
</evidence>
<comment type="similarity">
    <text evidence="3">Belongs to the phosphate acetyltransferase and butyryltransferase family.</text>
</comment>
<evidence type="ECO:0000313" key="11">
    <source>
        <dbReference type="Proteomes" id="UP000199006"/>
    </source>
</evidence>
<protein>
    <recommendedName>
        <fullName evidence="5">Phosphate acetyltransferase</fullName>
        <ecNumber evidence="4">2.3.1.8</ecNumber>
    </recommendedName>
    <alternativeName>
        <fullName evidence="8">Phosphotransacetylase</fullName>
    </alternativeName>
</protein>
<dbReference type="OrthoDB" id="9805787at2"/>
<keyword evidence="11" id="KW-1185">Reference proteome</keyword>
<evidence type="ECO:0000256" key="7">
    <source>
        <dbReference type="ARBA" id="ARBA00023315"/>
    </source>
</evidence>
<proteinExistence type="inferred from homology"/>
<keyword evidence="7" id="KW-0012">Acyltransferase</keyword>
<accession>A0A1I4ELX8</accession>
<name>A0A1I4ELX8_9FIRM</name>
<dbReference type="AlphaFoldDB" id="A0A1I4ELX8"/>
<comment type="pathway">
    <text evidence="2">Metabolic intermediate biosynthesis; acetyl-CoA biosynthesis; acetyl-CoA from acetate: step 2/2.</text>
</comment>
<dbReference type="InterPro" id="IPR002505">
    <property type="entry name" value="PTA_PTB"/>
</dbReference>
<feature type="domain" description="Phosphate acetyl/butaryl transferase" evidence="9">
    <location>
        <begin position="4"/>
        <end position="326"/>
    </location>
</feature>
<evidence type="ECO:0000256" key="8">
    <source>
        <dbReference type="ARBA" id="ARBA00031108"/>
    </source>
</evidence>
<dbReference type="InterPro" id="IPR004614">
    <property type="entry name" value="P_AcTrfase"/>
</dbReference>
<dbReference type="SUPFAM" id="SSF53659">
    <property type="entry name" value="Isocitrate/Isopropylmalate dehydrogenase-like"/>
    <property type="match status" value="1"/>
</dbReference>
<dbReference type="Pfam" id="PF01515">
    <property type="entry name" value="PTA_PTB"/>
    <property type="match status" value="1"/>
</dbReference>
<evidence type="ECO:0000313" key="10">
    <source>
        <dbReference type="EMBL" id="SFL06070.1"/>
    </source>
</evidence>
<keyword evidence="6" id="KW-0808">Transferase</keyword>
<comment type="catalytic activity">
    <reaction evidence="1">
        <text>acetyl-CoA + phosphate = acetyl phosphate + CoA</text>
        <dbReference type="Rhea" id="RHEA:19521"/>
        <dbReference type="ChEBI" id="CHEBI:22191"/>
        <dbReference type="ChEBI" id="CHEBI:43474"/>
        <dbReference type="ChEBI" id="CHEBI:57287"/>
        <dbReference type="ChEBI" id="CHEBI:57288"/>
        <dbReference type="EC" id="2.3.1.8"/>
    </reaction>
</comment>
<dbReference type="RefSeq" id="WP_089857784.1">
    <property type="nucleotide sequence ID" value="NZ_FOTI01000001.1"/>
</dbReference>
<evidence type="ECO:0000256" key="6">
    <source>
        <dbReference type="ARBA" id="ARBA00022679"/>
    </source>
</evidence>
<dbReference type="InterPro" id="IPR012147">
    <property type="entry name" value="P_Ac_Bu_trans"/>
</dbReference>
<dbReference type="InterPro" id="IPR042112">
    <property type="entry name" value="P_AcTrfase_dom2"/>
</dbReference>
<dbReference type="PANTHER" id="PTHR43356:SF3">
    <property type="entry name" value="PHOSPHATE ACETYLTRANSFERASE"/>
    <property type="match status" value="1"/>
</dbReference>
<dbReference type="PANTHER" id="PTHR43356">
    <property type="entry name" value="PHOSPHATE ACETYLTRANSFERASE"/>
    <property type="match status" value="1"/>
</dbReference>
<dbReference type="NCBIfam" id="NF007233">
    <property type="entry name" value="PRK09653.1"/>
    <property type="match status" value="1"/>
</dbReference>
<dbReference type="Gene3D" id="3.40.50.10950">
    <property type="match status" value="1"/>
</dbReference>
<dbReference type="EC" id="2.3.1.8" evidence="4"/>
<dbReference type="STRING" id="29563.SAMN02983006_00020"/>